<name>A0A1G2PLJ7_TERXR</name>
<reference evidence="2 3" key="1">
    <citation type="journal article" date="2016" name="Nat. Commun.">
        <title>Thousands of microbial genomes shed light on interconnected biogeochemical processes in an aquifer system.</title>
        <authorList>
            <person name="Anantharaman K."/>
            <person name="Brown C.T."/>
            <person name="Hug L.A."/>
            <person name="Sharon I."/>
            <person name="Castelle C.J."/>
            <person name="Probst A.J."/>
            <person name="Thomas B.C."/>
            <person name="Singh A."/>
            <person name="Wilkins M.J."/>
            <person name="Karaoz U."/>
            <person name="Brodie E.L."/>
            <person name="Williams K.H."/>
            <person name="Hubbard S.S."/>
            <person name="Banfield J.F."/>
        </authorList>
    </citation>
    <scope>NUCLEOTIDE SEQUENCE [LARGE SCALE GENOMIC DNA]</scope>
    <source>
        <strain evidence="3">RIFCSPHIGHO2_01_FULL_58_15</strain>
    </source>
</reference>
<feature type="transmembrane region" description="Helical" evidence="1">
    <location>
        <begin position="88"/>
        <end position="108"/>
    </location>
</feature>
<accession>A0A1G2PLJ7</accession>
<feature type="transmembrane region" description="Helical" evidence="1">
    <location>
        <begin position="128"/>
        <end position="151"/>
    </location>
</feature>
<comment type="caution">
    <text evidence="2">The sequence shown here is derived from an EMBL/GenBank/DDBJ whole genome shotgun (WGS) entry which is preliminary data.</text>
</comment>
<keyword evidence="1" id="KW-0472">Membrane</keyword>
<evidence type="ECO:0000256" key="1">
    <source>
        <dbReference type="SAM" id="Phobius"/>
    </source>
</evidence>
<dbReference type="AlphaFoldDB" id="A0A1G2PLJ7"/>
<dbReference type="EMBL" id="MHST01000012">
    <property type="protein sequence ID" value="OHA49177.1"/>
    <property type="molecule type" value="Genomic_DNA"/>
</dbReference>
<evidence type="ECO:0008006" key="4">
    <source>
        <dbReference type="Google" id="ProtNLM"/>
    </source>
</evidence>
<dbReference type="STRING" id="1802363.A2682_00720"/>
<sequence>MIPLPFLFLLVVGTGASTALSIHAAPWVWPVLFPFLFLLPGPARWGVFAAAGFMLDVFSGHVFGLGIFAALGALWFGERLRILLRSSIAARCFVGFSLAMFAPVFLVLAREVFAASRGSLEWYGSSLFVYAAAAFVGSVGAAFFTGEGGIFRRLMRR</sequence>
<evidence type="ECO:0000313" key="3">
    <source>
        <dbReference type="Proteomes" id="UP000178690"/>
    </source>
</evidence>
<organism evidence="2 3">
    <name type="scientific">Terrybacteria sp. (strain RIFCSPHIGHO2_01_FULL_58_15)</name>
    <dbReference type="NCBI Taxonomy" id="1802363"/>
    <lineage>
        <taxon>Bacteria</taxon>
        <taxon>Candidatus Terryibacteriota</taxon>
    </lineage>
</organism>
<feature type="transmembrane region" description="Helical" evidence="1">
    <location>
        <begin position="48"/>
        <end position="76"/>
    </location>
</feature>
<gene>
    <name evidence="2" type="ORF">A2682_00720</name>
</gene>
<keyword evidence="1" id="KW-0812">Transmembrane</keyword>
<proteinExistence type="predicted"/>
<dbReference type="Proteomes" id="UP000178690">
    <property type="component" value="Unassembled WGS sequence"/>
</dbReference>
<evidence type="ECO:0000313" key="2">
    <source>
        <dbReference type="EMBL" id="OHA49177.1"/>
    </source>
</evidence>
<protein>
    <recommendedName>
        <fullName evidence="4">Rod shape-determining protein MreD</fullName>
    </recommendedName>
</protein>
<keyword evidence="1" id="KW-1133">Transmembrane helix</keyword>